<dbReference type="EC" id="3.2.1.21" evidence="7"/>
<evidence type="ECO:0000313" key="7">
    <source>
        <dbReference type="EMBL" id="PKA65103.1"/>
    </source>
</evidence>
<feature type="signal peptide" evidence="6">
    <location>
        <begin position="1"/>
        <end position="18"/>
    </location>
</feature>
<keyword evidence="2 6" id="KW-0732">Signal</keyword>
<dbReference type="FunFam" id="3.20.20.80:FF:000020">
    <property type="entry name" value="Beta-glucosidase 12"/>
    <property type="match status" value="1"/>
</dbReference>
<reference evidence="7 8" key="1">
    <citation type="journal article" date="2017" name="Nature">
        <title>The Apostasia genome and the evolution of orchids.</title>
        <authorList>
            <person name="Zhang G.Q."/>
            <person name="Liu K.W."/>
            <person name="Li Z."/>
            <person name="Lohaus R."/>
            <person name="Hsiao Y.Y."/>
            <person name="Niu S.C."/>
            <person name="Wang J.Y."/>
            <person name="Lin Y.C."/>
            <person name="Xu Q."/>
            <person name="Chen L.J."/>
            <person name="Yoshida K."/>
            <person name="Fujiwara S."/>
            <person name="Wang Z.W."/>
            <person name="Zhang Y.Q."/>
            <person name="Mitsuda N."/>
            <person name="Wang M."/>
            <person name="Liu G.H."/>
            <person name="Pecoraro L."/>
            <person name="Huang H.X."/>
            <person name="Xiao X.J."/>
            <person name="Lin M."/>
            <person name="Wu X.Y."/>
            <person name="Wu W.L."/>
            <person name="Chen Y.Y."/>
            <person name="Chang S.B."/>
            <person name="Sakamoto S."/>
            <person name="Ohme-Takagi M."/>
            <person name="Yagi M."/>
            <person name="Zeng S.J."/>
            <person name="Shen C.Y."/>
            <person name="Yeh C.M."/>
            <person name="Luo Y.B."/>
            <person name="Tsai W.C."/>
            <person name="Van de Peer Y."/>
            <person name="Liu Z.J."/>
        </authorList>
    </citation>
    <scope>NUCLEOTIDE SEQUENCE [LARGE SCALE GENOMIC DNA]</scope>
    <source>
        <strain evidence="8">cv. Shenzhen</strain>
        <tissue evidence="7">Stem</tissue>
    </source>
</reference>
<dbReference type="GO" id="GO:0033907">
    <property type="term" value="F:beta-D-fucosidase activity"/>
    <property type="evidence" value="ECO:0007669"/>
    <property type="project" value="UniProtKB-ARBA"/>
</dbReference>
<dbReference type="PANTHER" id="PTHR10353:SF236">
    <property type="entry name" value="BETA-GLUCOSIDASE 18"/>
    <property type="match status" value="1"/>
</dbReference>
<sequence>MEKLALLLISFFFSLAAALERSQFPPGFLFGTSTSSYQIEGGYLEDNKSLSNWDAFTSMPGKIKDGTNGNIADDHYHLYKEDVELMHSLGVNSYRFSISWPRVLPSKLGDINWNGISFYNDLIDILLLKGIQPFVTLNHYDIPQELEDRFGSWLNPQIQEEYGYFADVCFEAFGEKIKYWITFNEPNIMIKWAYMKGIYPPGRCSQPFGDCTFGNSTAEPYIAAHNLILSHATAVDIYRKKYQEKQGGSFGIVISIEWKEPFSDDKMDVSAAARSVAFNVAWYLDPLILGDYPSEMREILGPRLPTFSSDEKKKLQNKLDFVGVNHYSTKYARDCIVSHCDSLTTETDGFVFTTEEKDGRLIGARTGLPEFFVVPSGMEKAVLYVTQRYNNISIFITENGSVAQDSRSDGIMEELLNDRERVEFHRSYLSSLLNAMRKGADVKGYFIWSLIDNFEWVYGYTKRFGLYHVNYDTQERTPKLSAKWFIKKATSWKPFSNLEVTSMFSFSFCLFGSPLHLFLMEKQKTFPFHEFLHRPLCCIAKVLAQLSLSLSSSTVIDFLPNSYIAAYIHQTLHIRVADQLLVVEFLMVEMVVVVVVVVAAKRE</sequence>
<evidence type="ECO:0000256" key="6">
    <source>
        <dbReference type="SAM" id="SignalP"/>
    </source>
</evidence>
<keyword evidence="8" id="KW-1185">Reference proteome</keyword>
<keyword evidence="5" id="KW-1133">Transmembrane helix</keyword>
<dbReference type="GO" id="GO:0005975">
    <property type="term" value="P:carbohydrate metabolic process"/>
    <property type="evidence" value="ECO:0007669"/>
    <property type="project" value="InterPro"/>
</dbReference>
<dbReference type="STRING" id="1088818.A0A2I0BBD1"/>
<evidence type="ECO:0000313" key="8">
    <source>
        <dbReference type="Proteomes" id="UP000236161"/>
    </source>
</evidence>
<comment type="similarity">
    <text evidence="1 4">Belongs to the glycosyl hydrolase 1 family.</text>
</comment>
<dbReference type="Pfam" id="PF00232">
    <property type="entry name" value="Glyco_hydro_1"/>
    <property type="match status" value="1"/>
</dbReference>
<dbReference type="EMBL" id="KZ451896">
    <property type="protein sequence ID" value="PKA65103.1"/>
    <property type="molecule type" value="Genomic_DNA"/>
</dbReference>
<accession>A0A2I0BBD1</accession>
<evidence type="ECO:0000256" key="1">
    <source>
        <dbReference type="ARBA" id="ARBA00010838"/>
    </source>
</evidence>
<feature type="chain" id="PRO_5014188870" evidence="6">
    <location>
        <begin position="19"/>
        <end position="603"/>
    </location>
</feature>
<organism evidence="7 8">
    <name type="scientific">Apostasia shenzhenica</name>
    <dbReference type="NCBI Taxonomy" id="1088818"/>
    <lineage>
        <taxon>Eukaryota</taxon>
        <taxon>Viridiplantae</taxon>
        <taxon>Streptophyta</taxon>
        <taxon>Embryophyta</taxon>
        <taxon>Tracheophyta</taxon>
        <taxon>Spermatophyta</taxon>
        <taxon>Magnoliopsida</taxon>
        <taxon>Liliopsida</taxon>
        <taxon>Asparagales</taxon>
        <taxon>Orchidaceae</taxon>
        <taxon>Apostasioideae</taxon>
        <taxon>Apostasia</taxon>
    </lineage>
</organism>
<evidence type="ECO:0000256" key="3">
    <source>
        <dbReference type="ARBA" id="ARBA00022801"/>
    </source>
</evidence>
<evidence type="ECO:0000256" key="5">
    <source>
        <dbReference type="SAM" id="Phobius"/>
    </source>
</evidence>
<keyword evidence="5" id="KW-0472">Membrane</keyword>
<dbReference type="InterPro" id="IPR017853">
    <property type="entry name" value="GH"/>
</dbReference>
<gene>
    <name evidence="7" type="primary">BGLU14</name>
    <name evidence="7" type="ORF">AXF42_Ash013224</name>
</gene>
<feature type="transmembrane region" description="Helical" evidence="5">
    <location>
        <begin position="580"/>
        <end position="600"/>
    </location>
</feature>
<dbReference type="PANTHER" id="PTHR10353">
    <property type="entry name" value="GLYCOSYL HYDROLASE"/>
    <property type="match status" value="1"/>
</dbReference>
<protein>
    <submittedName>
        <fullName evidence="7">Putative inactive beta-glucosidase 14</fullName>
        <ecNumber evidence="7">3.2.1.21</ecNumber>
    </submittedName>
</protein>
<keyword evidence="7" id="KW-0326">Glycosidase</keyword>
<dbReference type="PROSITE" id="PS00653">
    <property type="entry name" value="GLYCOSYL_HYDROL_F1_2"/>
    <property type="match status" value="1"/>
</dbReference>
<name>A0A2I0BBD1_9ASPA</name>
<dbReference type="OrthoDB" id="65569at2759"/>
<keyword evidence="3 7" id="KW-0378">Hydrolase</keyword>
<proteinExistence type="inferred from homology"/>
<dbReference type="InterPro" id="IPR001360">
    <property type="entry name" value="Glyco_hydro_1"/>
</dbReference>
<dbReference type="GO" id="GO:0004565">
    <property type="term" value="F:beta-galactosidase activity"/>
    <property type="evidence" value="ECO:0007669"/>
    <property type="project" value="UniProtKB-ARBA"/>
</dbReference>
<dbReference type="Gene3D" id="3.20.20.80">
    <property type="entry name" value="Glycosidases"/>
    <property type="match status" value="1"/>
</dbReference>
<dbReference type="AlphaFoldDB" id="A0A2I0BBD1"/>
<evidence type="ECO:0000256" key="4">
    <source>
        <dbReference type="RuleBase" id="RU003690"/>
    </source>
</evidence>
<evidence type="ECO:0000256" key="2">
    <source>
        <dbReference type="ARBA" id="ARBA00022729"/>
    </source>
</evidence>
<dbReference type="SUPFAM" id="SSF51445">
    <property type="entry name" value="(Trans)glycosidases"/>
    <property type="match status" value="1"/>
</dbReference>
<dbReference type="InterPro" id="IPR033132">
    <property type="entry name" value="GH_1_N_CS"/>
</dbReference>
<dbReference type="GO" id="GO:0008422">
    <property type="term" value="F:beta-glucosidase activity"/>
    <property type="evidence" value="ECO:0007669"/>
    <property type="project" value="UniProtKB-EC"/>
</dbReference>
<dbReference type="Proteomes" id="UP000236161">
    <property type="component" value="Unassembled WGS sequence"/>
</dbReference>
<keyword evidence="5" id="KW-0812">Transmembrane</keyword>
<dbReference type="PRINTS" id="PR00131">
    <property type="entry name" value="GLHYDRLASE1"/>
</dbReference>